<keyword evidence="4" id="KW-1185">Reference proteome</keyword>
<evidence type="ECO:0000313" key="3">
    <source>
        <dbReference type="EMBL" id="AEE77514.1"/>
    </source>
</evidence>
<dbReference type="InParanoid" id="F4J1Q8"/>
<sequence>MAILKPQQRGDKKRRFLRKLIFNETGPPNCPYGRPLCLRTKLSDDHLTALTISISSAQTVNNAHPDNNVLVEYDPSRSIPPPPPSKIYKVGDSKGWSVSQEKISRDLEFISCDPTSPVAMHKTGHDLVKLTKPGVHYFITSMTTTTLPGPSLECLLSNARPDLSYKSWSGHSPRL</sequence>
<dbReference type="RefSeq" id="NP_683603.1">
    <property type="nucleotide sequence ID" value="NM_148761.1"/>
</dbReference>
<dbReference type="SUPFAM" id="SSF49503">
    <property type="entry name" value="Cupredoxins"/>
    <property type="match status" value="1"/>
</dbReference>
<dbReference type="GO" id="GO:0009055">
    <property type="term" value="F:electron transfer activity"/>
    <property type="evidence" value="ECO:0007669"/>
    <property type="project" value="InterPro"/>
</dbReference>
<dbReference type="AlphaFoldDB" id="F4J1Q8"/>
<dbReference type="Proteomes" id="UP000006548">
    <property type="component" value="Chromosome 3"/>
</dbReference>
<dbReference type="Araport" id="AT3G28958"/>
<dbReference type="HOGENOM" id="CLU_1534633_0_0_1"/>
<evidence type="ECO:0000259" key="1">
    <source>
        <dbReference type="Pfam" id="PF02298"/>
    </source>
</evidence>
<dbReference type="EMBL" id="CP002686">
    <property type="protein sequence ID" value="AEE77514.1"/>
    <property type="molecule type" value="Genomic_DNA"/>
</dbReference>
<protein>
    <submittedName>
        <fullName evidence="3">Cupredoxin superfamily protein</fullName>
    </submittedName>
</protein>
<reference evidence="3 4" key="1">
    <citation type="journal article" date="2000" name="Nature">
        <title>Sequence and analysis of chromosome 3 of the plant Arabidopsis thaliana.</title>
        <authorList>
            <consortium name="European Union Chromosome 3 Arabidopsis Sequencing Consortium"/>
            <consortium name="Institute for Genomic Research"/>
            <consortium name="Kazusa DNA Research Institute"/>
            <person name="Salanoubat M."/>
            <person name="Lemcke K."/>
            <person name="Rieger M."/>
            <person name="Ansorge W."/>
            <person name="Unseld M."/>
            <person name="Fartmann B."/>
            <person name="Valle G."/>
            <person name="Blocker H."/>
            <person name="Perez-Alonso M."/>
            <person name="Obermaier B."/>
            <person name="Delseny M."/>
            <person name="Boutry M."/>
            <person name="Grivell L.A."/>
            <person name="Mache R."/>
            <person name="Puigdomenech P."/>
            <person name="De Simone V."/>
            <person name="Choisne N."/>
            <person name="Artiguenave F."/>
            <person name="Robert C."/>
            <person name="Brottier P."/>
            <person name="Wincker P."/>
            <person name="Cattolico L."/>
            <person name="Weissenbach J."/>
            <person name="Saurin W."/>
            <person name="Quetier F."/>
            <person name="Schafer M."/>
            <person name="Muller-Auer S."/>
            <person name="Gabel C."/>
            <person name="Fuchs M."/>
            <person name="Benes V."/>
            <person name="Wurmbach E."/>
            <person name="Drzonek H."/>
            <person name="Erfle H."/>
            <person name="Jordan N."/>
            <person name="Bangert S."/>
            <person name="Wiedelmann R."/>
            <person name="Kranz H."/>
            <person name="Voss H."/>
            <person name="Holland R."/>
            <person name="Brandt P."/>
            <person name="Nyakatura G."/>
            <person name="Vezzi A."/>
            <person name="D'Angelo M."/>
            <person name="Pallavicini A."/>
            <person name="Toppo S."/>
            <person name="Simionati B."/>
            <person name="Conrad A."/>
            <person name="Hornischer K."/>
            <person name="Kauer G."/>
            <person name="Lohnert T.H."/>
            <person name="Nordsiek G."/>
            <person name="Reichelt J."/>
            <person name="Scharfe M."/>
            <person name="Schon O."/>
            <person name="Bargues M."/>
            <person name="Terol J."/>
            <person name="Climent J."/>
            <person name="Navarro P."/>
            <person name="Collado C."/>
            <person name="Perez-Perez A."/>
            <person name="Ottenwalder B."/>
            <person name="Duchemin D."/>
            <person name="Cooke R."/>
            <person name="Laudie M."/>
            <person name="Berger-Llauro C."/>
            <person name="Purnelle B."/>
            <person name="Masuy D."/>
            <person name="de Haan M."/>
            <person name="Maarse A.C."/>
            <person name="Alcaraz J.P."/>
            <person name="Cottet A."/>
            <person name="Casacuberta E."/>
            <person name="Monfort A."/>
            <person name="Argiriou A."/>
            <person name="flores M."/>
            <person name="Liguori R."/>
            <person name="Vitale D."/>
            <person name="Mannhaupt G."/>
            <person name="Haase D."/>
            <person name="Schoof H."/>
            <person name="Rudd S."/>
            <person name="Zaccaria P."/>
            <person name="Mewes H.W."/>
            <person name="Mayer K.F."/>
            <person name="Kaul S."/>
            <person name="Town C.D."/>
            <person name="Koo H.L."/>
            <person name="Tallon L.J."/>
            <person name="Jenkins J."/>
            <person name="Rooney T."/>
            <person name="Rizzo M."/>
            <person name="Walts A."/>
            <person name="Utterback T."/>
            <person name="Fujii C.Y."/>
            <person name="Shea T.P."/>
            <person name="Creasy T.H."/>
            <person name="Haas B."/>
            <person name="Maiti R."/>
            <person name="Wu D."/>
            <person name="Peterson J."/>
            <person name="Van Aken S."/>
            <person name="Pai G."/>
            <person name="Militscher J."/>
            <person name="Sellers P."/>
            <person name="Gill J.E."/>
            <person name="Feldblyum T.V."/>
            <person name="Preuss D."/>
            <person name="Lin X."/>
            <person name="Nierman W.C."/>
            <person name="Salzberg S.L."/>
            <person name="White O."/>
            <person name="Venter J.C."/>
            <person name="Fraser C.M."/>
            <person name="Kaneko T."/>
            <person name="Nakamura Y."/>
            <person name="Sato S."/>
            <person name="Kato T."/>
            <person name="Asamizu E."/>
            <person name="Sasamoto S."/>
            <person name="Kimura T."/>
            <person name="Idesawa K."/>
            <person name="Kawashima K."/>
            <person name="Kishida Y."/>
            <person name="Kiyokawa C."/>
            <person name="Kohara M."/>
            <person name="Matsumoto M."/>
            <person name="Matsuno A."/>
            <person name="Muraki A."/>
            <person name="Nakayama S."/>
            <person name="Nakazaki N."/>
            <person name="Shinpo S."/>
            <person name="Takeuchi C."/>
            <person name="Wada T."/>
            <person name="Watanabe A."/>
            <person name="Yamada M."/>
            <person name="Yasuda M."/>
            <person name="Tabata S."/>
        </authorList>
    </citation>
    <scope>NUCLEOTIDE SEQUENCE [LARGE SCALE GENOMIC DNA]</scope>
    <source>
        <strain evidence="4">cv. Columbia</strain>
    </source>
</reference>
<evidence type="ECO:0000313" key="4">
    <source>
        <dbReference type="Proteomes" id="UP000006548"/>
    </source>
</evidence>
<proteinExistence type="predicted"/>
<reference evidence="4" key="2">
    <citation type="journal article" date="2017" name="Plant J.">
        <title>Araport11: a complete reannotation of the Arabidopsis thaliana reference genome.</title>
        <authorList>
            <person name="Cheng C.Y."/>
            <person name="Krishnakumar V."/>
            <person name="Chan A.P."/>
            <person name="Thibaud-Nissen F."/>
            <person name="Schobel S."/>
            <person name="Town C.D."/>
        </authorList>
    </citation>
    <scope>GENOME REANNOTATION</scope>
    <source>
        <strain evidence="4">cv. Columbia</strain>
    </source>
</reference>
<dbReference type="KEGG" id="ath:AT3G28958"/>
<feature type="domain" description="Phytocyanin" evidence="1">
    <location>
        <begin position="86"/>
        <end position="143"/>
    </location>
</feature>
<evidence type="ECO:0000313" key="2">
    <source>
        <dbReference type="Araport" id="AT3G28958"/>
    </source>
</evidence>
<dbReference type="GeneID" id="822535"/>
<dbReference type="InterPro" id="IPR003245">
    <property type="entry name" value="Phytocyanin_dom"/>
</dbReference>
<dbReference type="Pfam" id="PF02298">
    <property type="entry name" value="Cu_bind_like"/>
    <property type="match status" value="1"/>
</dbReference>
<dbReference type="TAIR" id="AT3G28958"/>
<name>F4J1Q8_ARATH</name>
<dbReference type="InterPro" id="IPR008972">
    <property type="entry name" value="Cupredoxin"/>
</dbReference>
<accession>F4J1Q8</accession>
<gene>
    <name evidence="2 3" type="ordered locus">At3g28958</name>
</gene>
<organism evidence="3 4">
    <name type="scientific">Arabidopsis thaliana</name>
    <name type="common">Mouse-ear cress</name>
    <dbReference type="NCBI Taxonomy" id="3702"/>
    <lineage>
        <taxon>Eukaryota</taxon>
        <taxon>Viridiplantae</taxon>
        <taxon>Streptophyta</taxon>
        <taxon>Embryophyta</taxon>
        <taxon>Tracheophyta</taxon>
        <taxon>Spermatophyta</taxon>
        <taxon>Magnoliopsida</taxon>
        <taxon>eudicotyledons</taxon>
        <taxon>Gunneridae</taxon>
        <taxon>Pentapetalae</taxon>
        <taxon>rosids</taxon>
        <taxon>malvids</taxon>
        <taxon>Brassicales</taxon>
        <taxon>Brassicaceae</taxon>
        <taxon>Camelineae</taxon>
        <taxon>Arabidopsis</taxon>
    </lineage>
</organism>
<dbReference type="PaxDb" id="3702-AT3G28958.1"/>